<dbReference type="OrthoDB" id="9131059at2"/>
<gene>
    <name evidence="11" type="primary">caf1M</name>
    <name evidence="11" type="ORF">NCTC12121_00579</name>
</gene>
<dbReference type="InterPro" id="IPR018046">
    <property type="entry name" value="Pili_assmbl_chaperone_CS"/>
</dbReference>
<dbReference type="SUPFAM" id="SSF49584">
    <property type="entry name" value="Periplasmic chaperone C-domain"/>
    <property type="match status" value="1"/>
</dbReference>
<dbReference type="InterPro" id="IPR008962">
    <property type="entry name" value="PapD-like_sf"/>
</dbReference>
<dbReference type="AlphaFoldDB" id="A0A376D901"/>
<evidence type="ECO:0000256" key="5">
    <source>
        <dbReference type="ARBA" id="ARBA00023186"/>
    </source>
</evidence>
<accession>A0A376D901</accession>
<evidence type="ECO:0000259" key="10">
    <source>
        <dbReference type="Pfam" id="PF02753"/>
    </source>
</evidence>
<dbReference type="GO" id="GO:0071555">
    <property type="term" value="P:cell wall organization"/>
    <property type="evidence" value="ECO:0007669"/>
    <property type="project" value="InterPro"/>
</dbReference>
<evidence type="ECO:0000313" key="12">
    <source>
        <dbReference type="Proteomes" id="UP000255248"/>
    </source>
</evidence>
<dbReference type="GO" id="GO:0030288">
    <property type="term" value="C:outer membrane-bounded periplasmic space"/>
    <property type="evidence" value="ECO:0007669"/>
    <property type="project" value="InterPro"/>
</dbReference>
<dbReference type="Gene3D" id="2.60.40.10">
    <property type="entry name" value="Immunoglobulins"/>
    <property type="match status" value="2"/>
</dbReference>
<dbReference type="PRINTS" id="PR00969">
    <property type="entry name" value="CHAPERONPILI"/>
</dbReference>
<dbReference type="STRING" id="93378.A9798_15360"/>
<dbReference type="PROSITE" id="PS00635">
    <property type="entry name" value="PILI_CHAPERONE"/>
    <property type="match status" value="1"/>
</dbReference>
<evidence type="ECO:0000256" key="4">
    <source>
        <dbReference type="ARBA" id="ARBA00022764"/>
    </source>
</evidence>
<sequence>MLDSVLHRQHTRKNHWLLAACLTLSGVPLVSPAAPEPKIEQNTQEFGVKLGATRVIYAPDSMGQTLSVSNPQNYPMLVQSRVYAEDMQSKAPFVVTPPLFRLDGLQQSNLRIVRTGGTFANDRESLQWLCVKGIPPKADDLWAKDKTGRSAVNKNISLNLQLSINSCIKLFVRPDSLKGHPEDVASSLTWSRQGKQLQAVNDTPFYMNLASLKVGSAAVADLHYVPPFSSSTFPFPNGASGKVTWSVVTDYGGVSPVYQAEIKSSSRQ</sequence>
<evidence type="ECO:0000256" key="6">
    <source>
        <dbReference type="ARBA" id="ARBA00023319"/>
    </source>
</evidence>
<dbReference type="InterPro" id="IPR013783">
    <property type="entry name" value="Ig-like_fold"/>
</dbReference>
<dbReference type="InterPro" id="IPR001829">
    <property type="entry name" value="Pili_assmbl_chaperone_bac"/>
</dbReference>
<dbReference type="InterPro" id="IPR016148">
    <property type="entry name" value="Pili_assmbl_chaperone_C"/>
</dbReference>
<dbReference type="InterPro" id="IPR036316">
    <property type="entry name" value="Pili_assmbl_chap_C_dom_sf"/>
</dbReference>
<keyword evidence="5 7" id="KW-0143">Chaperone</keyword>
<evidence type="ECO:0000313" key="11">
    <source>
        <dbReference type="EMBL" id="STC84551.1"/>
    </source>
</evidence>
<evidence type="ECO:0000256" key="3">
    <source>
        <dbReference type="ARBA" id="ARBA00022729"/>
    </source>
</evidence>
<evidence type="ECO:0000256" key="8">
    <source>
        <dbReference type="SAM" id="SignalP"/>
    </source>
</evidence>
<feature type="domain" description="Pili assembly chaperone C-terminal" evidence="10">
    <location>
        <begin position="200"/>
        <end position="255"/>
    </location>
</feature>
<dbReference type="EMBL" id="UFXZ01000001">
    <property type="protein sequence ID" value="STC84551.1"/>
    <property type="molecule type" value="Genomic_DNA"/>
</dbReference>
<dbReference type="SUPFAM" id="SSF49354">
    <property type="entry name" value="PapD-like"/>
    <property type="match status" value="1"/>
</dbReference>
<name>A0A376D901_9GAMM</name>
<keyword evidence="6" id="KW-0393">Immunoglobulin domain</keyword>
<protein>
    <submittedName>
        <fullName evidence="11">Capsule protein fraction 1</fullName>
    </submittedName>
</protein>
<dbReference type="PANTHER" id="PTHR30251">
    <property type="entry name" value="PILUS ASSEMBLY CHAPERONE"/>
    <property type="match status" value="1"/>
</dbReference>
<dbReference type="PANTHER" id="PTHR30251:SF9">
    <property type="entry name" value="CHAPERONE PROTEIN CAF1M"/>
    <property type="match status" value="1"/>
</dbReference>
<dbReference type="Pfam" id="PF00345">
    <property type="entry name" value="PapD_N"/>
    <property type="match status" value="1"/>
</dbReference>
<dbReference type="RefSeq" id="WP_024524434.1">
    <property type="nucleotide sequence ID" value="NZ_CP016043.1"/>
</dbReference>
<proteinExistence type="inferred from homology"/>
<keyword evidence="3 8" id="KW-0732">Signal</keyword>
<feature type="domain" description="Pili assembly chaperone N-terminal" evidence="9">
    <location>
        <begin position="47"/>
        <end position="177"/>
    </location>
</feature>
<dbReference type="InterPro" id="IPR050643">
    <property type="entry name" value="Periplasmic_pilus_chap"/>
</dbReference>
<keyword evidence="4" id="KW-0574">Periplasm</keyword>
<feature type="chain" id="PRO_5016845057" evidence="8">
    <location>
        <begin position="34"/>
        <end position="268"/>
    </location>
</feature>
<feature type="signal peptide" evidence="8">
    <location>
        <begin position="1"/>
        <end position="33"/>
    </location>
</feature>
<dbReference type="InterPro" id="IPR016147">
    <property type="entry name" value="Pili_assmbl_chaperone_N"/>
</dbReference>
<dbReference type="Proteomes" id="UP000255248">
    <property type="component" value="Unassembled WGS sequence"/>
</dbReference>
<dbReference type="Pfam" id="PF02753">
    <property type="entry name" value="PapD_C"/>
    <property type="match status" value="1"/>
</dbReference>
<evidence type="ECO:0000256" key="7">
    <source>
        <dbReference type="RuleBase" id="RU003918"/>
    </source>
</evidence>
<reference evidence="11 12" key="1">
    <citation type="submission" date="2018-06" db="EMBL/GenBank/DDBJ databases">
        <authorList>
            <consortium name="Pathogen Informatics"/>
            <person name="Doyle S."/>
        </authorList>
    </citation>
    <scope>NUCLEOTIDE SEQUENCE [LARGE SCALE GENOMIC DNA]</scope>
    <source>
        <strain evidence="11 12">NCTC12121</strain>
    </source>
</reference>
<evidence type="ECO:0000256" key="2">
    <source>
        <dbReference type="ARBA" id="ARBA00007399"/>
    </source>
</evidence>
<comment type="subcellular location">
    <subcellularLocation>
        <location evidence="1 7">Periplasm</location>
    </subcellularLocation>
</comment>
<evidence type="ECO:0000256" key="1">
    <source>
        <dbReference type="ARBA" id="ARBA00004418"/>
    </source>
</evidence>
<organism evidence="11 12">
    <name type="scientific">Edwardsiella hoshinae</name>
    <dbReference type="NCBI Taxonomy" id="93378"/>
    <lineage>
        <taxon>Bacteria</taxon>
        <taxon>Pseudomonadati</taxon>
        <taxon>Pseudomonadota</taxon>
        <taxon>Gammaproteobacteria</taxon>
        <taxon>Enterobacterales</taxon>
        <taxon>Hafniaceae</taxon>
        <taxon>Edwardsiella</taxon>
    </lineage>
</organism>
<comment type="similarity">
    <text evidence="2 7">Belongs to the periplasmic pilus chaperone family.</text>
</comment>
<evidence type="ECO:0000259" key="9">
    <source>
        <dbReference type="Pfam" id="PF00345"/>
    </source>
</evidence>